<dbReference type="Pfam" id="PF21645">
    <property type="entry name" value="FakA-like_M"/>
    <property type="match status" value="1"/>
</dbReference>
<accession>A0A1A0M2X4</accession>
<feature type="domain" description="DhaL" evidence="2">
    <location>
        <begin position="15"/>
        <end position="219"/>
    </location>
</feature>
<dbReference type="AlphaFoldDB" id="A0A1A0M2X4"/>
<evidence type="ECO:0000256" key="1">
    <source>
        <dbReference type="SAM" id="MobiDB-lite"/>
    </source>
</evidence>
<feature type="compositionally biased region" description="Basic and acidic residues" evidence="1">
    <location>
        <begin position="236"/>
        <end position="253"/>
    </location>
</feature>
<dbReference type="InterPro" id="IPR036117">
    <property type="entry name" value="DhaL_dom_sf"/>
</dbReference>
<organism evidence="3 4">
    <name type="scientific">Mycolicibacterium mucogenicum</name>
    <name type="common">Mycobacterium mucogenicum</name>
    <dbReference type="NCBI Taxonomy" id="56689"/>
    <lineage>
        <taxon>Bacteria</taxon>
        <taxon>Bacillati</taxon>
        <taxon>Actinomycetota</taxon>
        <taxon>Actinomycetes</taxon>
        <taxon>Mycobacteriales</taxon>
        <taxon>Mycobacteriaceae</taxon>
        <taxon>Mycolicibacterium</taxon>
    </lineage>
</organism>
<dbReference type="PANTHER" id="PTHR33434:SF4">
    <property type="entry name" value="PHOSPHATASE PROTEIN"/>
    <property type="match status" value="1"/>
</dbReference>
<dbReference type="GO" id="GO:0006071">
    <property type="term" value="P:glycerol metabolic process"/>
    <property type="evidence" value="ECO:0007669"/>
    <property type="project" value="InterPro"/>
</dbReference>
<dbReference type="OrthoDB" id="9760324at2"/>
<dbReference type="Proteomes" id="UP000093962">
    <property type="component" value="Unassembled WGS sequence"/>
</dbReference>
<feature type="region of interest" description="Disordered" evidence="1">
    <location>
        <begin position="223"/>
        <end position="256"/>
    </location>
</feature>
<dbReference type="Pfam" id="PF13684">
    <property type="entry name" value="FakA-like_C"/>
    <property type="match status" value="1"/>
</dbReference>
<comment type="caution">
    <text evidence="3">The sequence shown here is derived from an EMBL/GenBank/DDBJ whole genome shotgun (WGS) entry which is preliminary data.</text>
</comment>
<dbReference type="SMART" id="SM01120">
    <property type="entry name" value="Dak2"/>
    <property type="match status" value="1"/>
</dbReference>
<dbReference type="InterPro" id="IPR048394">
    <property type="entry name" value="FakA-like_M"/>
</dbReference>
<protein>
    <submittedName>
        <fullName evidence="3">Dihydroxyacetone kinase</fullName>
    </submittedName>
</protein>
<keyword evidence="3" id="KW-0418">Kinase</keyword>
<dbReference type="InterPro" id="IPR033470">
    <property type="entry name" value="FakA-like_C"/>
</dbReference>
<proteinExistence type="predicted"/>
<dbReference type="NCBIfam" id="TIGR03599">
    <property type="entry name" value="YloV"/>
    <property type="match status" value="1"/>
</dbReference>
<dbReference type="InterPro" id="IPR004007">
    <property type="entry name" value="DhaL_dom"/>
</dbReference>
<dbReference type="PROSITE" id="PS51480">
    <property type="entry name" value="DHAL"/>
    <property type="match status" value="1"/>
</dbReference>
<keyword evidence="3" id="KW-0808">Transferase</keyword>
<dbReference type="RefSeq" id="WP_064860453.1">
    <property type="nucleotide sequence ID" value="NZ_LZSF01000247.1"/>
</dbReference>
<evidence type="ECO:0000259" key="2">
    <source>
        <dbReference type="PROSITE" id="PS51480"/>
    </source>
</evidence>
<dbReference type="Pfam" id="PF02734">
    <property type="entry name" value="Dak2"/>
    <property type="match status" value="1"/>
</dbReference>
<name>A0A1A0M2X4_MYCMU</name>
<dbReference type="Gene3D" id="1.25.40.340">
    <property type="match status" value="1"/>
</dbReference>
<reference evidence="3 4" key="1">
    <citation type="submission" date="2016-06" db="EMBL/GenBank/DDBJ databases">
        <authorList>
            <person name="Kjaerup R.B."/>
            <person name="Dalgaard T.S."/>
            <person name="Juul-Madsen H.R."/>
        </authorList>
    </citation>
    <scope>NUCLEOTIDE SEQUENCE [LARGE SCALE GENOMIC DNA]</scope>
    <source>
        <strain evidence="3 4">1199456.5</strain>
    </source>
</reference>
<evidence type="ECO:0000313" key="3">
    <source>
        <dbReference type="EMBL" id="OBA79864.1"/>
    </source>
</evidence>
<dbReference type="InterPro" id="IPR019986">
    <property type="entry name" value="YloV-like"/>
</dbReference>
<dbReference type="EMBL" id="LZSF01000247">
    <property type="protein sequence ID" value="OBA79864.1"/>
    <property type="molecule type" value="Genomic_DNA"/>
</dbReference>
<dbReference type="PANTHER" id="PTHR33434">
    <property type="entry name" value="DEGV DOMAIN-CONTAINING PROTEIN DR_1986-RELATED"/>
    <property type="match status" value="1"/>
</dbReference>
<dbReference type="InterPro" id="IPR050270">
    <property type="entry name" value="DegV_domain_contain"/>
</dbReference>
<dbReference type="SUPFAM" id="SSF101473">
    <property type="entry name" value="DhaL-like"/>
    <property type="match status" value="1"/>
</dbReference>
<gene>
    <name evidence="3" type="ORF">A5642_03295</name>
</gene>
<dbReference type="GO" id="GO:0004371">
    <property type="term" value="F:glycerone kinase activity"/>
    <property type="evidence" value="ECO:0007669"/>
    <property type="project" value="InterPro"/>
</dbReference>
<evidence type="ECO:0000313" key="4">
    <source>
        <dbReference type="Proteomes" id="UP000093962"/>
    </source>
</evidence>
<sequence>MSAGVGRIPRPLDGIALRDWAHTAVLHLIAHTDEINRLNVYPVADSDTGTNMLFTMRAAAAQADEAVKAAGNDVVAVSAALSAGALHGARGNSGVILSQILRGVADVVAEAALQRGEDRECGEITAPEFTAALHHAQVLAVASVGQTVPGTIVSVLQAAALEAEKHDGVTDLATIAATVADAAAAALDRTTDQLDVLAEAGVVDAGGRGLLVLLDALTATLSGGSPPRPQYQPGHPRAEHGRGAHDHHDHHEINGTPPQFEVMYLLGDCAADNVEVLRARLLRLGESVAIAAASAGAQYSVHVHADDAGAAIEAALDLGTVSRIQVTALIGAAGARPSGGWSRDRAVLAIVDGDGAGELFGGEGAHVLRPVDGQPVSAQQFLAGLVGTGAAQIMVLPNGFLAAEELVAGCATAINWGMDVVPVPAGSMVQGLAALAVHDATRQAVDDGYTMARAAAGARHGSVRIATEAALTWAGRCRPGDGLGIAGDEVLIVGHDLVSAASGLIDLLLSSGGELVTVLTGAGVGAEVGVALAEHVRQEHLAAELVTYHTGHRGDALLIGVE</sequence>
<dbReference type="SMART" id="SM01121">
    <property type="entry name" value="Dak1_2"/>
    <property type="match status" value="1"/>
</dbReference>